<evidence type="ECO:0008006" key="3">
    <source>
        <dbReference type="Google" id="ProtNLM"/>
    </source>
</evidence>
<dbReference type="EMBL" id="WEKV01000001">
    <property type="protein sequence ID" value="KAB7788057.1"/>
    <property type="molecule type" value="Genomic_DNA"/>
</dbReference>
<dbReference type="Proteomes" id="UP000469949">
    <property type="component" value="Unassembled WGS sequence"/>
</dbReference>
<protein>
    <recommendedName>
        <fullName evidence="3">Pectate lyase superfamily protein domain-containing protein</fullName>
    </recommendedName>
</protein>
<evidence type="ECO:0000313" key="1">
    <source>
        <dbReference type="EMBL" id="KAB7788057.1"/>
    </source>
</evidence>
<evidence type="ECO:0000313" key="2">
    <source>
        <dbReference type="Proteomes" id="UP000469949"/>
    </source>
</evidence>
<gene>
    <name evidence="1" type="ORF">F8B43_0062</name>
</gene>
<sequence>MATAVSSSQIIVNLGEASTITDDADAMIGEGGFAVQASPAETLGGVPSRWVDPPAAQTLVANRQSLLRADIASLTFPSAQQTISVAGYAARGQGACHYKRGSASGPAAIQDAAGQWWEIAAPELVPIEAFGARTGSDDAPIFQAVLNRYGVINLGPFFYVLRSTVVTGAKPVTINGTDASQTVVVTDVAGDMFRHGIDAPAGYDVPVRVSNVRFARSGGARNSSTNKIPGAAWKIKQSGTGTIEFTNVVINGFNRDCAWEKFIYVEGPTYLLKFTNLITNAGEFETETQWIDRGTDIGVHLVSPDNSGLIYQVRFQDCILAGIFHGLLVELNGPVGNTGSCEGLSLMDCGGRTLRGAWIKQRITQRQSSGEIQAWYPPGFWMERSNFQGAYSMLELDSVSEFHMINNFHYLEGAVDRAHSVIPHMMRIEQVQNADIQGNLFGTFKQRPFFGNPGNFPCLLQSMLSIGKGTQINIKNNRFVFEKSGSEDVGYGILLGDAATHRRVTIADNFFDGGGGAPDPWPYGDARRVFFGQARIFSEGFDDPTLTLVHMPQADSTAAFLRVNRGGVMGLSNLEIGPPDSAGAGYRSIRITN</sequence>
<dbReference type="AlphaFoldDB" id="A0A833JCH1"/>
<proteinExistence type="predicted"/>
<name>A0A833JCH1_9HYPH</name>
<reference evidence="1 2" key="1">
    <citation type="submission" date="2019-10" db="EMBL/GenBank/DDBJ databases">
        <title>Draft Genome Sequence of the Caffeine Degrading Methylotroph Methylorubrum populi PINKEL.</title>
        <authorList>
            <person name="Dawson S.C."/>
            <person name="Zhang X."/>
            <person name="Wright M.E."/>
            <person name="Sharma G."/>
            <person name="Langner J.T."/>
            <person name="Ditty J.L."/>
            <person name="Subuyuj G.A."/>
        </authorList>
    </citation>
    <scope>NUCLEOTIDE SEQUENCE [LARGE SCALE GENOMIC DNA]</scope>
    <source>
        <strain evidence="1 2">Pinkel</strain>
    </source>
</reference>
<organism evidence="1 2">
    <name type="scientific">Methylorubrum populi</name>
    <dbReference type="NCBI Taxonomy" id="223967"/>
    <lineage>
        <taxon>Bacteria</taxon>
        <taxon>Pseudomonadati</taxon>
        <taxon>Pseudomonadota</taxon>
        <taxon>Alphaproteobacteria</taxon>
        <taxon>Hyphomicrobiales</taxon>
        <taxon>Methylobacteriaceae</taxon>
        <taxon>Methylorubrum</taxon>
    </lineage>
</organism>
<comment type="caution">
    <text evidence="1">The sequence shown here is derived from an EMBL/GenBank/DDBJ whole genome shotgun (WGS) entry which is preliminary data.</text>
</comment>
<accession>A0A833JCH1</accession>